<feature type="compositionally biased region" description="Polar residues" evidence="5">
    <location>
        <begin position="390"/>
        <end position="403"/>
    </location>
</feature>
<keyword evidence="4 6" id="KW-0472">Membrane</keyword>
<evidence type="ECO:0000313" key="8">
    <source>
        <dbReference type="EMBL" id="KAK6542877.1"/>
    </source>
</evidence>
<dbReference type="Pfam" id="PF00083">
    <property type="entry name" value="Sugar_tr"/>
    <property type="match status" value="2"/>
</dbReference>
<evidence type="ECO:0000259" key="7">
    <source>
        <dbReference type="PROSITE" id="PS50850"/>
    </source>
</evidence>
<evidence type="ECO:0000256" key="4">
    <source>
        <dbReference type="ARBA" id="ARBA00023136"/>
    </source>
</evidence>
<comment type="caution">
    <text evidence="8">The sequence shown here is derived from an EMBL/GenBank/DDBJ whole genome shotgun (WGS) entry which is preliminary data.</text>
</comment>
<evidence type="ECO:0000256" key="2">
    <source>
        <dbReference type="ARBA" id="ARBA00022692"/>
    </source>
</evidence>
<dbReference type="InterPro" id="IPR005828">
    <property type="entry name" value="MFS_sugar_transport-like"/>
</dbReference>
<evidence type="ECO:0000256" key="5">
    <source>
        <dbReference type="SAM" id="MobiDB-lite"/>
    </source>
</evidence>
<feature type="domain" description="Major facilitator superfamily (MFS) profile" evidence="7">
    <location>
        <begin position="60"/>
        <end position="659"/>
    </location>
</feature>
<comment type="subcellular location">
    <subcellularLocation>
        <location evidence="1">Membrane</location>
        <topology evidence="1">Multi-pass membrane protein</topology>
    </subcellularLocation>
</comment>
<dbReference type="PROSITE" id="PS50850">
    <property type="entry name" value="MFS"/>
    <property type="match status" value="1"/>
</dbReference>
<dbReference type="GO" id="GO:0022857">
    <property type="term" value="F:transmembrane transporter activity"/>
    <property type="evidence" value="ECO:0007669"/>
    <property type="project" value="InterPro"/>
</dbReference>
<reference evidence="8 9" key="1">
    <citation type="submission" date="2019-10" db="EMBL/GenBank/DDBJ databases">
        <authorList>
            <person name="Palmer J.M."/>
        </authorList>
    </citation>
    <scope>NUCLEOTIDE SEQUENCE [LARGE SCALE GENOMIC DNA]</scope>
    <source>
        <strain evidence="8 9">TWF694</strain>
    </source>
</reference>
<feature type="transmembrane region" description="Helical" evidence="6">
    <location>
        <begin position="498"/>
        <end position="517"/>
    </location>
</feature>
<dbReference type="InterPro" id="IPR020846">
    <property type="entry name" value="MFS_dom"/>
</dbReference>
<feature type="transmembrane region" description="Helical" evidence="6">
    <location>
        <begin position="529"/>
        <end position="549"/>
    </location>
</feature>
<accession>A0AAV9XMU3</accession>
<evidence type="ECO:0000256" key="3">
    <source>
        <dbReference type="ARBA" id="ARBA00022989"/>
    </source>
</evidence>
<feature type="transmembrane region" description="Helical" evidence="6">
    <location>
        <begin position="58"/>
        <end position="85"/>
    </location>
</feature>
<keyword evidence="9" id="KW-1185">Reference proteome</keyword>
<feature type="transmembrane region" description="Helical" evidence="6">
    <location>
        <begin position="561"/>
        <end position="582"/>
    </location>
</feature>
<keyword evidence="2 6" id="KW-0812">Transmembrane</keyword>
<feature type="transmembrane region" description="Helical" evidence="6">
    <location>
        <begin position="196"/>
        <end position="218"/>
    </location>
</feature>
<evidence type="ECO:0000256" key="1">
    <source>
        <dbReference type="ARBA" id="ARBA00004141"/>
    </source>
</evidence>
<sequence>MASMTEKTPNERERGLARRWVMPMKLWRDVAPLYQYETDTARRRDAIITRIDDSGFNYLVVVVAAVGFFTDSYDIFAINIVLPILKLVYYNNQISRGLSTALSCSLLIGTAIGQVLFGVLADNYGRRKMYGMELVMLIVGTLGLTMASSGIDSSMDISAWLIFWRITMGIAIGGDYPLSAVIGAEFAPRKHRARMLAWIFLMQPIGQLLGNLVALAALHANRHHVMGAVIDPSTNTNTCQGECLKSLDMTWRWIVGIGIVPAVVALYFRLTIPESPRYTLEVAKDYRKAYKEAFQYYGQAEPDREQAIYDNVEFMESLDQQPVLMESVAGPSQGRPLSSEQASLNNSLSNAVSPAIVIEEQDPIRSISSQRREEPAPERTNQVSTSANLTNNTTVVPSNSIHSAHNHRDSGYTARRSFETHDSRHSSLFSEPHQEPYWAEVNRYFIKEKNWKTLFGTSMTWLILDCAFYGLGVNNATIVQKLWSYDDTPDVYTTLRDIALRSLVIVVAGALIGSMIIIKMIKHVSRKQLQFWGFIILTVLLFIVGWTYLYLIDSQYKGVVILLYVLCQLFFNLGPNTTTYIISAEVFPTRLRATGHGISAAAGKLGSVIANVFTNEVRFANGPHVDADHSNSLAYVLFIFSVLMLLGAVVTWYYVPEVQDSNGNSKGLEELSGETLTESADTARNG</sequence>
<feature type="transmembrane region" description="Helical" evidence="6">
    <location>
        <begin position="97"/>
        <end position="120"/>
    </location>
</feature>
<dbReference type="GO" id="GO:0016020">
    <property type="term" value="C:membrane"/>
    <property type="evidence" value="ECO:0007669"/>
    <property type="project" value="UniProtKB-SubCell"/>
</dbReference>
<proteinExistence type="predicted"/>
<dbReference type="Gene3D" id="1.20.1250.20">
    <property type="entry name" value="MFS general substrate transporter like domains"/>
    <property type="match status" value="2"/>
</dbReference>
<feature type="transmembrane region" description="Helical" evidence="6">
    <location>
        <begin position="132"/>
        <end position="151"/>
    </location>
</feature>
<evidence type="ECO:0000256" key="6">
    <source>
        <dbReference type="SAM" id="Phobius"/>
    </source>
</evidence>
<gene>
    <name evidence="8" type="ORF">TWF694_006816</name>
</gene>
<evidence type="ECO:0000313" key="9">
    <source>
        <dbReference type="Proteomes" id="UP001365542"/>
    </source>
</evidence>
<dbReference type="AlphaFoldDB" id="A0AAV9XMU3"/>
<feature type="transmembrane region" description="Helical" evidence="6">
    <location>
        <begin position="157"/>
        <end position="184"/>
    </location>
</feature>
<protein>
    <recommendedName>
        <fullName evidence="7">Major facilitator superfamily (MFS) profile domain-containing protein</fullName>
    </recommendedName>
</protein>
<feature type="transmembrane region" description="Helical" evidence="6">
    <location>
        <begin position="633"/>
        <end position="655"/>
    </location>
</feature>
<dbReference type="Proteomes" id="UP001365542">
    <property type="component" value="Unassembled WGS sequence"/>
</dbReference>
<dbReference type="EMBL" id="JAVHJO010000002">
    <property type="protein sequence ID" value="KAK6542877.1"/>
    <property type="molecule type" value="Genomic_DNA"/>
</dbReference>
<dbReference type="PANTHER" id="PTHR24064">
    <property type="entry name" value="SOLUTE CARRIER FAMILY 22 MEMBER"/>
    <property type="match status" value="1"/>
</dbReference>
<feature type="transmembrane region" description="Helical" evidence="6">
    <location>
        <begin position="250"/>
        <end position="268"/>
    </location>
</feature>
<feature type="region of interest" description="Disordered" evidence="5">
    <location>
        <begin position="362"/>
        <end position="385"/>
    </location>
</feature>
<keyword evidence="3 6" id="KW-1133">Transmembrane helix</keyword>
<feature type="region of interest" description="Disordered" evidence="5">
    <location>
        <begin position="664"/>
        <end position="686"/>
    </location>
</feature>
<dbReference type="InterPro" id="IPR036259">
    <property type="entry name" value="MFS_trans_sf"/>
</dbReference>
<name>A0AAV9XMU3_9PEZI</name>
<feature type="region of interest" description="Disordered" evidence="5">
    <location>
        <begin position="390"/>
        <end position="409"/>
    </location>
</feature>
<feature type="transmembrane region" description="Helical" evidence="6">
    <location>
        <begin position="453"/>
        <end position="478"/>
    </location>
</feature>
<organism evidence="8 9">
    <name type="scientific">Orbilia ellipsospora</name>
    <dbReference type="NCBI Taxonomy" id="2528407"/>
    <lineage>
        <taxon>Eukaryota</taxon>
        <taxon>Fungi</taxon>
        <taxon>Dikarya</taxon>
        <taxon>Ascomycota</taxon>
        <taxon>Pezizomycotina</taxon>
        <taxon>Orbiliomycetes</taxon>
        <taxon>Orbiliales</taxon>
        <taxon>Orbiliaceae</taxon>
        <taxon>Orbilia</taxon>
    </lineage>
</organism>
<dbReference type="SUPFAM" id="SSF103473">
    <property type="entry name" value="MFS general substrate transporter"/>
    <property type="match status" value="1"/>
</dbReference>